<dbReference type="Proteomes" id="UP000282832">
    <property type="component" value="Unassembled WGS sequence"/>
</dbReference>
<dbReference type="InterPro" id="IPR052062">
    <property type="entry name" value="Murein_DD/LD_carboxypeptidase"/>
</dbReference>
<evidence type="ECO:0000256" key="4">
    <source>
        <dbReference type="ARBA" id="ARBA00022801"/>
    </source>
</evidence>
<organism evidence="7 8">
    <name type="scientific">Sandaracinomonas limnophila</name>
    <dbReference type="NCBI Taxonomy" id="1862386"/>
    <lineage>
        <taxon>Bacteria</taxon>
        <taxon>Pseudomonadati</taxon>
        <taxon>Bacteroidota</taxon>
        <taxon>Cytophagia</taxon>
        <taxon>Cytophagales</taxon>
        <taxon>Flectobacillaceae</taxon>
        <taxon>Sandaracinomonas</taxon>
    </lineage>
</organism>
<dbReference type="InterPro" id="IPR000064">
    <property type="entry name" value="NLP_P60_dom"/>
</dbReference>
<evidence type="ECO:0000259" key="6">
    <source>
        <dbReference type="PROSITE" id="PS51935"/>
    </source>
</evidence>
<name>A0A437PWZ9_9BACT</name>
<keyword evidence="2" id="KW-0645">Protease</keyword>
<evidence type="ECO:0000256" key="1">
    <source>
        <dbReference type="ARBA" id="ARBA00007074"/>
    </source>
</evidence>
<keyword evidence="3" id="KW-0732">Signal</keyword>
<dbReference type="Pfam" id="PF00877">
    <property type="entry name" value="NLPC_P60"/>
    <property type="match status" value="1"/>
</dbReference>
<proteinExistence type="inferred from homology"/>
<dbReference type="GO" id="GO:0008234">
    <property type="term" value="F:cysteine-type peptidase activity"/>
    <property type="evidence" value="ECO:0007669"/>
    <property type="project" value="UniProtKB-KW"/>
</dbReference>
<dbReference type="RefSeq" id="WP_127802311.1">
    <property type="nucleotide sequence ID" value="NZ_SACY01000001.1"/>
</dbReference>
<dbReference type="InterPro" id="IPR038765">
    <property type="entry name" value="Papain-like_cys_pep_sf"/>
</dbReference>
<reference evidence="7 8" key="1">
    <citation type="submission" date="2019-01" db="EMBL/GenBank/DDBJ databases">
        <authorList>
            <person name="Chen W.-M."/>
        </authorList>
    </citation>
    <scope>NUCLEOTIDE SEQUENCE [LARGE SCALE GENOMIC DNA]</scope>
    <source>
        <strain evidence="7 8">FSY-15</strain>
    </source>
</reference>
<keyword evidence="5" id="KW-0788">Thiol protease</keyword>
<evidence type="ECO:0000256" key="2">
    <source>
        <dbReference type="ARBA" id="ARBA00022670"/>
    </source>
</evidence>
<sequence length="181" mass="20702">MKKVLLWMYKNSIQKPLFFLIFCVGLSSCGIWHKVKQFVGLEKSEYIQNYSFREINSIIDRLKTFTGVPYKTGGIDENGMDCSGLLYTSYKLEGFEIPRLSKDQSNFGLPVSIDQITIGDWIFFKTNGSTIINHAGIVTKNKGGFDITFIHSSTSKGVREDNLTNKFWNKSFVKVIRPFKN</sequence>
<gene>
    <name evidence="7" type="ORF">EOJ36_01825</name>
</gene>
<accession>A0A437PWZ9</accession>
<comment type="caution">
    <text evidence="7">The sequence shown here is derived from an EMBL/GenBank/DDBJ whole genome shotgun (WGS) entry which is preliminary data.</text>
</comment>
<dbReference type="SUPFAM" id="SSF54001">
    <property type="entry name" value="Cysteine proteinases"/>
    <property type="match status" value="1"/>
</dbReference>
<feature type="domain" description="NlpC/P60" evidence="6">
    <location>
        <begin position="52"/>
        <end position="179"/>
    </location>
</feature>
<dbReference type="PROSITE" id="PS51257">
    <property type="entry name" value="PROKAR_LIPOPROTEIN"/>
    <property type="match status" value="1"/>
</dbReference>
<evidence type="ECO:0000256" key="3">
    <source>
        <dbReference type="ARBA" id="ARBA00022729"/>
    </source>
</evidence>
<evidence type="ECO:0000313" key="8">
    <source>
        <dbReference type="Proteomes" id="UP000282832"/>
    </source>
</evidence>
<dbReference type="PANTHER" id="PTHR47360">
    <property type="entry name" value="MUREIN DD-ENDOPEPTIDASE MEPS/MUREIN LD-CARBOXYPEPTIDASE"/>
    <property type="match status" value="1"/>
</dbReference>
<dbReference type="AlphaFoldDB" id="A0A437PWZ9"/>
<keyword evidence="8" id="KW-1185">Reference proteome</keyword>
<dbReference type="PROSITE" id="PS51935">
    <property type="entry name" value="NLPC_P60"/>
    <property type="match status" value="1"/>
</dbReference>
<dbReference type="EMBL" id="SACY01000001">
    <property type="protein sequence ID" value="RVU26759.1"/>
    <property type="molecule type" value="Genomic_DNA"/>
</dbReference>
<comment type="similarity">
    <text evidence="1">Belongs to the peptidase C40 family.</text>
</comment>
<dbReference type="PANTHER" id="PTHR47360:SF1">
    <property type="entry name" value="ENDOPEPTIDASE NLPC-RELATED"/>
    <property type="match status" value="1"/>
</dbReference>
<evidence type="ECO:0000313" key="7">
    <source>
        <dbReference type="EMBL" id="RVU26759.1"/>
    </source>
</evidence>
<dbReference type="Gene3D" id="3.90.1720.10">
    <property type="entry name" value="endopeptidase domain like (from Nostoc punctiforme)"/>
    <property type="match status" value="1"/>
</dbReference>
<dbReference type="OrthoDB" id="9807055at2"/>
<keyword evidence="4" id="KW-0378">Hydrolase</keyword>
<protein>
    <submittedName>
        <fullName evidence="7">NlpC/P60 family protein</fullName>
    </submittedName>
</protein>
<evidence type="ECO:0000256" key="5">
    <source>
        <dbReference type="ARBA" id="ARBA00022807"/>
    </source>
</evidence>
<dbReference type="GO" id="GO:0006508">
    <property type="term" value="P:proteolysis"/>
    <property type="evidence" value="ECO:0007669"/>
    <property type="project" value="UniProtKB-KW"/>
</dbReference>